<keyword evidence="2" id="KW-0812">Transmembrane</keyword>
<dbReference type="Proteomes" id="UP000792457">
    <property type="component" value="Unassembled WGS sequence"/>
</dbReference>
<name>A0A8K0P4R4_LADFU</name>
<dbReference type="InterPro" id="IPR031152">
    <property type="entry name" value="PLXDC"/>
</dbReference>
<reference evidence="5" key="1">
    <citation type="submission" date="2013-04" db="EMBL/GenBank/DDBJ databases">
        <authorList>
            <person name="Qu J."/>
            <person name="Murali S.C."/>
            <person name="Bandaranaike D."/>
            <person name="Bellair M."/>
            <person name="Blankenburg K."/>
            <person name="Chao H."/>
            <person name="Dinh H."/>
            <person name="Doddapaneni H."/>
            <person name="Downs B."/>
            <person name="Dugan-Rocha S."/>
            <person name="Elkadiri S."/>
            <person name="Gnanaolivu R.D."/>
            <person name="Hernandez B."/>
            <person name="Javaid M."/>
            <person name="Jayaseelan J.C."/>
            <person name="Lee S."/>
            <person name="Li M."/>
            <person name="Ming W."/>
            <person name="Munidasa M."/>
            <person name="Muniz J."/>
            <person name="Nguyen L."/>
            <person name="Ongeri F."/>
            <person name="Osuji N."/>
            <person name="Pu L.-L."/>
            <person name="Puazo M."/>
            <person name="Qu C."/>
            <person name="Quiroz J."/>
            <person name="Raj R."/>
            <person name="Weissenberger G."/>
            <person name="Xin Y."/>
            <person name="Zou X."/>
            <person name="Han Y."/>
            <person name="Richards S."/>
            <person name="Worley K."/>
            <person name="Muzny D."/>
            <person name="Gibbs R."/>
        </authorList>
    </citation>
    <scope>NUCLEOTIDE SEQUENCE</scope>
    <source>
        <strain evidence="5">Sampled in the wild</strain>
    </source>
</reference>
<evidence type="ECO:0000313" key="6">
    <source>
        <dbReference type="Proteomes" id="UP000792457"/>
    </source>
</evidence>
<proteinExistence type="predicted"/>
<keyword evidence="6" id="KW-1185">Reference proteome</keyword>
<comment type="subcellular location">
    <subcellularLocation>
        <location evidence="1">Membrane</location>
        <topology evidence="1">Single-pass type I membrane protein</topology>
    </subcellularLocation>
</comment>
<evidence type="ECO:0000256" key="4">
    <source>
        <dbReference type="ARBA" id="ARBA00022989"/>
    </source>
</evidence>
<evidence type="ECO:0000313" key="5">
    <source>
        <dbReference type="EMBL" id="KAG8233691.1"/>
    </source>
</evidence>
<evidence type="ECO:0000256" key="3">
    <source>
        <dbReference type="ARBA" id="ARBA00022729"/>
    </source>
</evidence>
<accession>A0A8K0P4R4</accession>
<comment type="caution">
    <text evidence="5">The sequence shown here is derived from an EMBL/GenBank/DDBJ whole genome shotgun (WGS) entry which is preliminary data.</text>
</comment>
<evidence type="ECO:0000256" key="2">
    <source>
        <dbReference type="ARBA" id="ARBA00022692"/>
    </source>
</evidence>
<gene>
    <name evidence="5" type="ORF">J437_LFUL014048</name>
</gene>
<dbReference type="GO" id="GO:0016020">
    <property type="term" value="C:membrane"/>
    <property type="evidence" value="ECO:0007669"/>
    <property type="project" value="UniProtKB-SubCell"/>
</dbReference>
<keyword evidence="3" id="KW-0732">Signal</keyword>
<reference evidence="5" key="2">
    <citation type="submission" date="2017-10" db="EMBL/GenBank/DDBJ databases">
        <title>Ladona fulva Genome sequencing and assembly.</title>
        <authorList>
            <person name="Murali S."/>
            <person name="Richards S."/>
            <person name="Bandaranaike D."/>
            <person name="Bellair M."/>
            <person name="Blankenburg K."/>
            <person name="Chao H."/>
            <person name="Dinh H."/>
            <person name="Doddapaneni H."/>
            <person name="Dugan-Rocha S."/>
            <person name="Elkadiri S."/>
            <person name="Gnanaolivu R."/>
            <person name="Hernandez B."/>
            <person name="Skinner E."/>
            <person name="Javaid M."/>
            <person name="Lee S."/>
            <person name="Li M."/>
            <person name="Ming W."/>
            <person name="Munidasa M."/>
            <person name="Muniz J."/>
            <person name="Nguyen L."/>
            <person name="Hughes D."/>
            <person name="Osuji N."/>
            <person name="Pu L.-L."/>
            <person name="Puazo M."/>
            <person name="Qu C."/>
            <person name="Quiroz J."/>
            <person name="Raj R."/>
            <person name="Weissenberger G."/>
            <person name="Xin Y."/>
            <person name="Zou X."/>
            <person name="Han Y."/>
            <person name="Worley K."/>
            <person name="Muzny D."/>
            <person name="Gibbs R."/>
        </authorList>
    </citation>
    <scope>NUCLEOTIDE SEQUENCE</scope>
    <source>
        <strain evidence="5">Sampled in the wild</strain>
    </source>
</reference>
<dbReference type="EMBL" id="KZ308737">
    <property type="protein sequence ID" value="KAG8233691.1"/>
    <property type="molecule type" value="Genomic_DNA"/>
</dbReference>
<protein>
    <submittedName>
        <fullName evidence="5">Uncharacterized protein</fullName>
    </submittedName>
</protein>
<sequence length="290" mass="33751">MPEEITNSTLAKHNITRTEEDHHQYYNSSFIVDPDIGHSYWVNLKKKDGLRINDMLSKSYRRAATVKLSFDFPFYGSIVRNVTIATGGFLYTGEYVHSWLAATQYIAPLMANFDTRISNDSLIMYHDNGTAFTVQWEKVKLQDHPTEGDFTFQVTLHKSGDITFVYQNVPVIVEQIKDDHHPVKVGLSDAYIMDRTIFYVRRKTIYEYHRVDFRKEDIKNWTVIHLSALPTCLDLKDCISCLTEDIGFEFISSNSILTYRKLKTLFVISINMIHIVKHLFHCCTEVKLMQ</sequence>
<dbReference type="AlphaFoldDB" id="A0A8K0P4R4"/>
<dbReference type="PANTHER" id="PTHR13055:SF12">
    <property type="entry name" value="LD40707P"/>
    <property type="match status" value="1"/>
</dbReference>
<evidence type="ECO:0000256" key="1">
    <source>
        <dbReference type="ARBA" id="ARBA00004479"/>
    </source>
</evidence>
<organism evidence="5 6">
    <name type="scientific">Ladona fulva</name>
    <name type="common">Scarce chaser dragonfly</name>
    <name type="synonym">Libellula fulva</name>
    <dbReference type="NCBI Taxonomy" id="123851"/>
    <lineage>
        <taxon>Eukaryota</taxon>
        <taxon>Metazoa</taxon>
        <taxon>Ecdysozoa</taxon>
        <taxon>Arthropoda</taxon>
        <taxon>Hexapoda</taxon>
        <taxon>Insecta</taxon>
        <taxon>Pterygota</taxon>
        <taxon>Palaeoptera</taxon>
        <taxon>Odonata</taxon>
        <taxon>Epiprocta</taxon>
        <taxon>Anisoptera</taxon>
        <taxon>Libelluloidea</taxon>
        <taxon>Libellulidae</taxon>
        <taxon>Ladona</taxon>
    </lineage>
</organism>
<keyword evidence="4" id="KW-0472">Membrane</keyword>
<dbReference type="PANTHER" id="PTHR13055">
    <property type="entry name" value="TUMOR ENDOTHELIAL MARKER 7 RELATED"/>
    <property type="match status" value="1"/>
</dbReference>
<keyword evidence="4" id="KW-1133">Transmembrane helix</keyword>
<dbReference type="OrthoDB" id="6285106at2759"/>